<protein>
    <submittedName>
        <fullName evidence="3">Uncharacterized protein</fullName>
    </submittedName>
</protein>
<accession>A0A9P4U496</accession>
<dbReference type="EMBL" id="MU007012">
    <property type="protein sequence ID" value="KAF2435848.1"/>
    <property type="molecule type" value="Genomic_DNA"/>
</dbReference>
<name>A0A9P4U496_9PEZI</name>
<feature type="compositionally biased region" description="Low complexity" evidence="1">
    <location>
        <begin position="194"/>
        <end position="210"/>
    </location>
</feature>
<keyword evidence="4" id="KW-1185">Reference proteome</keyword>
<dbReference type="InterPro" id="IPR018624">
    <property type="entry name" value="Sec66"/>
</dbReference>
<keyword evidence="2" id="KW-1133">Transmembrane helix</keyword>
<reference evidence="3" key="1">
    <citation type="journal article" date="2020" name="Stud. Mycol.">
        <title>101 Dothideomycetes genomes: a test case for predicting lifestyles and emergence of pathogens.</title>
        <authorList>
            <person name="Haridas S."/>
            <person name="Albert R."/>
            <person name="Binder M."/>
            <person name="Bloem J."/>
            <person name="Labutti K."/>
            <person name="Salamov A."/>
            <person name="Andreopoulos B."/>
            <person name="Baker S."/>
            <person name="Barry K."/>
            <person name="Bills G."/>
            <person name="Bluhm B."/>
            <person name="Cannon C."/>
            <person name="Castanera R."/>
            <person name="Culley D."/>
            <person name="Daum C."/>
            <person name="Ezra D."/>
            <person name="Gonzalez J."/>
            <person name="Henrissat B."/>
            <person name="Kuo A."/>
            <person name="Liang C."/>
            <person name="Lipzen A."/>
            <person name="Lutzoni F."/>
            <person name="Magnuson J."/>
            <person name="Mondo S."/>
            <person name="Nolan M."/>
            <person name="Ohm R."/>
            <person name="Pangilinan J."/>
            <person name="Park H.-J."/>
            <person name="Ramirez L."/>
            <person name="Alfaro M."/>
            <person name="Sun H."/>
            <person name="Tritt A."/>
            <person name="Yoshinaga Y."/>
            <person name="Zwiers L.-H."/>
            <person name="Turgeon B."/>
            <person name="Goodwin S."/>
            <person name="Spatafora J."/>
            <person name="Crous P."/>
            <person name="Grigoriev I."/>
        </authorList>
    </citation>
    <scope>NUCLEOTIDE SEQUENCE</scope>
    <source>
        <strain evidence="3">CBS 130266</strain>
    </source>
</reference>
<keyword evidence="2" id="KW-0812">Transmembrane</keyword>
<dbReference type="PANTHER" id="PTHR28229">
    <property type="entry name" value="TRANSLOCATION PROTEIN SEC66"/>
    <property type="match status" value="1"/>
</dbReference>
<dbReference type="Pfam" id="PF09802">
    <property type="entry name" value="Sec66"/>
    <property type="match status" value="1"/>
</dbReference>
<organism evidence="3 4">
    <name type="scientific">Tothia fuscella</name>
    <dbReference type="NCBI Taxonomy" id="1048955"/>
    <lineage>
        <taxon>Eukaryota</taxon>
        <taxon>Fungi</taxon>
        <taxon>Dikarya</taxon>
        <taxon>Ascomycota</taxon>
        <taxon>Pezizomycotina</taxon>
        <taxon>Dothideomycetes</taxon>
        <taxon>Pleosporomycetidae</taxon>
        <taxon>Venturiales</taxon>
        <taxon>Cylindrosympodiaceae</taxon>
        <taxon>Tothia</taxon>
    </lineage>
</organism>
<evidence type="ECO:0000256" key="2">
    <source>
        <dbReference type="SAM" id="Phobius"/>
    </source>
</evidence>
<feature type="region of interest" description="Disordered" evidence="1">
    <location>
        <begin position="191"/>
        <end position="241"/>
    </location>
</feature>
<comment type="caution">
    <text evidence="3">The sequence shown here is derived from an EMBL/GenBank/DDBJ whole genome shotgun (WGS) entry which is preliminary data.</text>
</comment>
<dbReference type="OrthoDB" id="73168at2759"/>
<sequence>MVHWLALALPFAYLGVLVGIMASFSRLYRQNKARKAASLAPWFGPHLQRDLYLSLLHIEPDEKTPRVPESILKAALLRRATEDIHRIISIRNTKSALAALLQRGSVGDDLWQRFQRAEKEIEEELRDVVNEANAFSPNWGATIFQSANEMASNQMIRKRMDELQAQKDSERQWWDHRKASIESDFMNELDRDAATANSAPPAKTAPATSTRVSDDDTVLVEAGGPADKGQSGKNKKKKGKN</sequence>
<dbReference type="PANTHER" id="PTHR28229:SF1">
    <property type="entry name" value="TRANSLOCATION PROTEIN SEC66"/>
    <property type="match status" value="1"/>
</dbReference>
<dbReference type="GO" id="GO:0031204">
    <property type="term" value="P:post-translational protein targeting to membrane, translocation"/>
    <property type="evidence" value="ECO:0007669"/>
    <property type="project" value="InterPro"/>
</dbReference>
<evidence type="ECO:0000313" key="3">
    <source>
        <dbReference type="EMBL" id="KAF2435848.1"/>
    </source>
</evidence>
<dbReference type="AlphaFoldDB" id="A0A9P4U496"/>
<keyword evidence="2" id="KW-0472">Membrane</keyword>
<gene>
    <name evidence="3" type="ORF">EJ08DRAFT_645530</name>
</gene>
<evidence type="ECO:0000256" key="1">
    <source>
        <dbReference type="SAM" id="MobiDB-lite"/>
    </source>
</evidence>
<feature type="transmembrane region" description="Helical" evidence="2">
    <location>
        <begin position="6"/>
        <end position="28"/>
    </location>
</feature>
<proteinExistence type="predicted"/>
<dbReference type="GO" id="GO:0031207">
    <property type="term" value="C:Sec62/Sec63 complex"/>
    <property type="evidence" value="ECO:0007669"/>
    <property type="project" value="InterPro"/>
</dbReference>
<evidence type="ECO:0000313" key="4">
    <source>
        <dbReference type="Proteomes" id="UP000800235"/>
    </source>
</evidence>
<dbReference type="Proteomes" id="UP000800235">
    <property type="component" value="Unassembled WGS sequence"/>
</dbReference>